<dbReference type="Gene3D" id="2.60.120.430">
    <property type="entry name" value="Galactose-binding lectin"/>
    <property type="match status" value="1"/>
</dbReference>
<sequence>MTNGPNIDNVTISREGTGPVEEREMIRFEEVVKINFQPPENQTSQGLPSGYQTPAGYLADVGLAYADRGNGFSYGWVTEASVEDGTANGTIAADQPANAHWYKNTVAGASDLQKTYAHFEYPGGGVSRAWEMGLENGTYQVTISIGDTAGAFDSLYALNVEGQ</sequence>
<proteinExistence type="predicted"/>
<dbReference type="InterPro" id="IPR008979">
    <property type="entry name" value="Galactose-bd-like_sf"/>
</dbReference>
<dbReference type="EMBL" id="KF124081">
    <property type="protein sequence ID" value="AIA91394.1"/>
    <property type="molecule type" value="Genomic_DNA"/>
</dbReference>
<feature type="non-terminal residue" evidence="1">
    <location>
        <position position="163"/>
    </location>
</feature>
<reference evidence="1" key="1">
    <citation type="journal article" date="2013" name="Environ. Microbiol.">
        <title>Seasonally variable intestinal metagenomes of the red palm weevil (Rhynchophorus ferrugineus).</title>
        <authorList>
            <person name="Jia S."/>
            <person name="Zhang X."/>
            <person name="Zhang G."/>
            <person name="Yin A."/>
            <person name="Zhang S."/>
            <person name="Li F."/>
            <person name="Wang L."/>
            <person name="Zhao D."/>
            <person name="Yun Q."/>
            <person name="Tala"/>
            <person name="Wang J."/>
            <person name="Sun G."/>
            <person name="Baabdullah M."/>
            <person name="Yu X."/>
            <person name="Hu S."/>
            <person name="Al-Mssallem I.S."/>
            <person name="Yu J."/>
        </authorList>
    </citation>
    <scope>NUCLEOTIDE SEQUENCE</scope>
</reference>
<evidence type="ECO:0000313" key="1">
    <source>
        <dbReference type="EMBL" id="AIA91394.1"/>
    </source>
</evidence>
<accession>A0A060C883</accession>
<dbReference type="AlphaFoldDB" id="A0A060C883"/>
<organism evidence="1">
    <name type="scientific">uncultured Deinococcus sp</name>
    <dbReference type="NCBI Taxonomy" id="158789"/>
    <lineage>
        <taxon>Bacteria</taxon>
        <taxon>Thermotogati</taxon>
        <taxon>Deinococcota</taxon>
        <taxon>Deinococci</taxon>
        <taxon>Deinococcales</taxon>
        <taxon>Deinococcaceae</taxon>
        <taxon>Deinococcus</taxon>
        <taxon>environmental samples</taxon>
    </lineage>
</organism>
<name>A0A060C883_9DEIO</name>
<dbReference type="SUPFAM" id="SSF49785">
    <property type="entry name" value="Galactose-binding domain-like"/>
    <property type="match status" value="1"/>
</dbReference>
<protein>
    <submittedName>
        <fullName evidence="1">CAZy families CBM51 protein</fullName>
    </submittedName>
</protein>